<dbReference type="PANTHER" id="PTHR13966">
    <property type="entry name" value="ENDONUCLEASE RELATED"/>
    <property type="match status" value="1"/>
</dbReference>
<keyword evidence="3 8" id="KW-0540">Nuclease</keyword>
<comment type="similarity">
    <text evidence="2 8">Belongs to the DNA/RNA non-specific endonuclease family.</text>
</comment>
<feature type="domain" description="DNA/RNA non-specific endonuclease/pyrophosphatase/phosphodiesterase" evidence="11">
    <location>
        <begin position="60"/>
        <end position="196"/>
    </location>
</feature>
<evidence type="ECO:0000256" key="1">
    <source>
        <dbReference type="ARBA" id="ARBA00001946"/>
    </source>
</evidence>
<dbReference type="SMART" id="SM00477">
    <property type="entry name" value="NUC"/>
    <property type="match status" value="1"/>
</dbReference>
<evidence type="ECO:0000313" key="12">
    <source>
        <dbReference type="EMBL" id="UYV83755.1"/>
    </source>
</evidence>
<keyword evidence="6 8" id="KW-0378">Hydrolase</keyword>
<comment type="cofactor">
    <cofactor evidence="1 8">
        <name>Mg(2+)</name>
        <dbReference type="ChEBI" id="CHEBI:18420"/>
    </cofactor>
</comment>
<sequence length="200" mass="22843">MTSKQIARSILAGTVSGVAGYFLVTLAKQNQTLPDPSTSPQIRMKEFDTYGLPSRQRLRIFEGYVMAYDQRNRIPFWVFEHLTPEKLAAGEDSLLRNQRPEFKKDPHIHHFFRSYNADYKQSGYDRGHLAAAGNHRCNKEELDDTFFLSNMAPQEEERRENLCGIRSDWCEPRGGADPLLQGDPDREGERGIAPGDLRPS</sequence>
<dbReference type="Proteomes" id="UP001235939">
    <property type="component" value="Chromosome X"/>
</dbReference>
<evidence type="ECO:0000256" key="5">
    <source>
        <dbReference type="ARBA" id="ARBA00022759"/>
    </source>
</evidence>
<evidence type="ECO:0000256" key="3">
    <source>
        <dbReference type="ARBA" id="ARBA00022722"/>
    </source>
</evidence>
<evidence type="ECO:0000256" key="4">
    <source>
        <dbReference type="ARBA" id="ARBA00022723"/>
    </source>
</evidence>
<dbReference type="SMART" id="SM00892">
    <property type="entry name" value="Endonuclease_NS"/>
    <property type="match status" value="1"/>
</dbReference>
<dbReference type="InterPro" id="IPR040255">
    <property type="entry name" value="Non-specific_endonuclease"/>
</dbReference>
<keyword evidence="7" id="KW-0460">Magnesium</keyword>
<reference evidence="12 13" key="1">
    <citation type="submission" date="2022-03" db="EMBL/GenBank/DDBJ databases">
        <title>A chromosomal length assembly of Cordylochernes scorpioides.</title>
        <authorList>
            <person name="Zeh D."/>
            <person name="Zeh J."/>
        </authorList>
    </citation>
    <scope>NUCLEOTIDE SEQUENCE [LARGE SCALE GENOMIC DNA]</scope>
    <source>
        <strain evidence="12">IN4F17</strain>
        <tissue evidence="12">Whole Body</tissue>
    </source>
</reference>
<dbReference type="InterPro" id="IPR018524">
    <property type="entry name" value="DNA/RNA_endonuclease_AS"/>
</dbReference>
<name>A0ABY6LRA1_9ARAC</name>
<keyword evidence="5 8" id="KW-0255">Endonuclease</keyword>
<organism evidence="12 13">
    <name type="scientific">Cordylochernes scorpioides</name>
    <dbReference type="NCBI Taxonomy" id="51811"/>
    <lineage>
        <taxon>Eukaryota</taxon>
        <taxon>Metazoa</taxon>
        <taxon>Ecdysozoa</taxon>
        <taxon>Arthropoda</taxon>
        <taxon>Chelicerata</taxon>
        <taxon>Arachnida</taxon>
        <taxon>Pseudoscorpiones</taxon>
        <taxon>Cheliferoidea</taxon>
        <taxon>Chernetidae</taxon>
        <taxon>Cordylochernes</taxon>
    </lineage>
</organism>
<dbReference type="InterPro" id="IPR044925">
    <property type="entry name" value="His-Me_finger_sf"/>
</dbReference>
<dbReference type="InterPro" id="IPR044929">
    <property type="entry name" value="DNA/RNA_non-sp_Endonuclease_sf"/>
</dbReference>
<evidence type="ECO:0000259" key="11">
    <source>
        <dbReference type="SMART" id="SM00892"/>
    </source>
</evidence>
<evidence type="ECO:0000256" key="8">
    <source>
        <dbReference type="RuleBase" id="RU366055"/>
    </source>
</evidence>
<dbReference type="PANTHER" id="PTHR13966:SF5">
    <property type="entry name" value="ENDONUCLEASE G, MITOCHONDRIAL"/>
    <property type="match status" value="1"/>
</dbReference>
<dbReference type="SUPFAM" id="SSF54060">
    <property type="entry name" value="His-Me finger endonucleases"/>
    <property type="match status" value="1"/>
</dbReference>
<proteinExistence type="inferred from homology"/>
<feature type="region of interest" description="Disordered" evidence="9">
    <location>
        <begin position="171"/>
        <end position="200"/>
    </location>
</feature>
<feature type="domain" description="ENPP1-3/EXOG-like endonuclease/phosphodiesterase" evidence="10">
    <location>
        <begin position="61"/>
        <end position="195"/>
    </location>
</feature>
<evidence type="ECO:0000259" key="10">
    <source>
        <dbReference type="SMART" id="SM00477"/>
    </source>
</evidence>
<dbReference type="EMBL" id="CP092886">
    <property type="protein sequence ID" value="UYV83755.1"/>
    <property type="molecule type" value="Genomic_DNA"/>
</dbReference>
<evidence type="ECO:0000256" key="9">
    <source>
        <dbReference type="SAM" id="MobiDB-lite"/>
    </source>
</evidence>
<evidence type="ECO:0000256" key="2">
    <source>
        <dbReference type="ARBA" id="ARBA00010052"/>
    </source>
</evidence>
<dbReference type="PROSITE" id="PS01070">
    <property type="entry name" value="NUCLEASE_NON_SPEC"/>
    <property type="match status" value="1"/>
</dbReference>
<dbReference type="InterPro" id="IPR001604">
    <property type="entry name" value="Endo_G_ENPP1-like_dom"/>
</dbReference>
<accession>A0ABY6LRA1</accession>
<evidence type="ECO:0000256" key="7">
    <source>
        <dbReference type="ARBA" id="ARBA00022842"/>
    </source>
</evidence>
<dbReference type="Gene3D" id="3.40.570.10">
    <property type="entry name" value="Extracellular Endonuclease, subunit A"/>
    <property type="match status" value="1"/>
</dbReference>
<gene>
    <name evidence="12" type="ORF">LAZ67_X000020</name>
</gene>
<dbReference type="EC" id="3.1.30.-" evidence="8"/>
<keyword evidence="4 8" id="KW-0479">Metal-binding</keyword>
<keyword evidence="13" id="KW-1185">Reference proteome</keyword>
<evidence type="ECO:0000256" key="6">
    <source>
        <dbReference type="ARBA" id="ARBA00022801"/>
    </source>
</evidence>
<protein>
    <recommendedName>
        <fullName evidence="8">Endonuclease</fullName>
        <ecNumber evidence="8">3.1.30.-</ecNumber>
    </recommendedName>
</protein>
<evidence type="ECO:0000313" key="13">
    <source>
        <dbReference type="Proteomes" id="UP001235939"/>
    </source>
</evidence>
<dbReference type="Pfam" id="PF01223">
    <property type="entry name" value="Endonuclease_NS"/>
    <property type="match status" value="1"/>
</dbReference>
<dbReference type="InterPro" id="IPR020821">
    <property type="entry name" value="ENPP1-3/EXOG-like_nuc-like"/>
</dbReference>